<dbReference type="Gene3D" id="1.20.144.10">
    <property type="entry name" value="Phosphatidic acid phosphatase type 2/haloperoxidase"/>
    <property type="match status" value="1"/>
</dbReference>
<feature type="transmembrane region" description="Helical" evidence="2">
    <location>
        <begin position="86"/>
        <end position="104"/>
    </location>
</feature>
<feature type="transmembrane region" description="Helical" evidence="2">
    <location>
        <begin position="127"/>
        <end position="146"/>
    </location>
</feature>
<dbReference type="PANTHER" id="PTHR14969:SF13">
    <property type="entry name" value="AT30094P"/>
    <property type="match status" value="1"/>
</dbReference>
<evidence type="ECO:0000256" key="2">
    <source>
        <dbReference type="SAM" id="Phobius"/>
    </source>
</evidence>
<sequence>MSRSAVPLVVATLLVSLIAFAVCAGLVLERETGFVDEPVLNGAVEHRAAALDGPMKVVTHASKYPLLFVTVLGALLVSWRERAWRPLLLVGGTGALSVALATLAKETTDRHRPPSALWAIPEEGFCFPSRHTVIATAVLLILAYVIGERVASRAVRAALWGGALACSVLVGASRVYLGVHWATDALAGLALGASIATAVMTADALVTGTAHSAPPETSHDIPSEVRPGAP</sequence>
<dbReference type="SUPFAM" id="SSF48317">
    <property type="entry name" value="Acid phosphatase/Vanadium-dependent haloperoxidase"/>
    <property type="match status" value="1"/>
</dbReference>
<proteinExistence type="predicted"/>
<feature type="transmembrane region" description="Helical" evidence="2">
    <location>
        <begin position="158"/>
        <end position="179"/>
    </location>
</feature>
<dbReference type="SMART" id="SM00014">
    <property type="entry name" value="acidPPc"/>
    <property type="match status" value="1"/>
</dbReference>
<organism evidence="4 5">
    <name type="scientific">Streptomyces albiaxialis</name>
    <dbReference type="NCBI Taxonomy" id="329523"/>
    <lineage>
        <taxon>Bacteria</taxon>
        <taxon>Bacillati</taxon>
        <taxon>Actinomycetota</taxon>
        <taxon>Actinomycetes</taxon>
        <taxon>Kitasatosporales</taxon>
        <taxon>Streptomycetaceae</taxon>
        <taxon>Streptomyces</taxon>
    </lineage>
</organism>
<comment type="caution">
    <text evidence="4">The sequence shown here is derived from an EMBL/GenBank/DDBJ whole genome shotgun (WGS) entry which is preliminary data.</text>
</comment>
<dbReference type="RefSeq" id="WP_344526486.1">
    <property type="nucleotide sequence ID" value="NZ_BAAAPE010000006.1"/>
</dbReference>
<dbReference type="EMBL" id="BAAAPE010000006">
    <property type="protein sequence ID" value="GAA2070414.1"/>
    <property type="molecule type" value="Genomic_DNA"/>
</dbReference>
<keyword evidence="5" id="KW-1185">Reference proteome</keyword>
<evidence type="ECO:0000313" key="5">
    <source>
        <dbReference type="Proteomes" id="UP001500016"/>
    </source>
</evidence>
<accession>A0ABN2VRL1</accession>
<feature type="transmembrane region" description="Helical" evidence="2">
    <location>
        <begin position="61"/>
        <end position="79"/>
    </location>
</feature>
<keyword evidence="2" id="KW-1133">Transmembrane helix</keyword>
<gene>
    <name evidence="4" type="ORF">GCM10009801_21110</name>
</gene>
<name>A0ABN2VRL1_9ACTN</name>
<dbReference type="InterPro" id="IPR036938">
    <property type="entry name" value="PAP2/HPO_sf"/>
</dbReference>
<evidence type="ECO:0000313" key="4">
    <source>
        <dbReference type="EMBL" id="GAA2070414.1"/>
    </source>
</evidence>
<protein>
    <submittedName>
        <fullName evidence="4">Phosphatase PAP2 family protein</fullName>
    </submittedName>
</protein>
<dbReference type="Proteomes" id="UP001500016">
    <property type="component" value="Unassembled WGS sequence"/>
</dbReference>
<dbReference type="Pfam" id="PF01569">
    <property type="entry name" value="PAP2"/>
    <property type="match status" value="1"/>
</dbReference>
<evidence type="ECO:0000256" key="1">
    <source>
        <dbReference type="SAM" id="MobiDB-lite"/>
    </source>
</evidence>
<keyword evidence="2" id="KW-0472">Membrane</keyword>
<reference evidence="4 5" key="1">
    <citation type="journal article" date="2019" name="Int. J. Syst. Evol. Microbiol.">
        <title>The Global Catalogue of Microorganisms (GCM) 10K type strain sequencing project: providing services to taxonomists for standard genome sequencing and annotation.</title>
        <authorList>
            <consortium name="The Broad Institute Genomics Platform"/>
            <consortium name="The Broad Institute Genome Sequencing Center for Infectious Disease"/>
            <person name="Wu L."/>
            <person name="Ma J."/>
        </authorList>
    </citation>
    <scope>NUCLEOTIDE SEQUENCE [LARGE SCALE GENOMIC DNA]</scope>
    <source>
        <strain evidence="4 5">JCM 15478</strain>
    </source>
</reference>
<feature type="domain" description="Phosphatidic acid phosphatase type 2/haloperoxidase" evidence="3">
    <location>
        <begin position="90"/>
        <end position="200"/>
    </location>
</feature>
<dbReference type="CDD" id="cd03392">
    <property type="entry name" value="PAP2_like_2"/>
    <property type="match status" value="1"/>
</dbReference>
<dbReference type="PANTHER" id="PTHR14969">
    <property type="entry name" value="SPHINGOSINE-1-PHOSPHATE PHOSPHOHYDROLASE"/>
    <property type="match status" value="1"/>
</dbReference>
<evidence type="ECO:0000259" key="3">
    <source>
        <dbReference type="SMART" id="SM00014"/>
    </source>
</evidence>
<dbReference type="InterPro" id="IPR000326">
    <property type="entry name" value="PAP2/HPO"/>
</dbReference>
<keyword evidence="2" id="KW-0812">Transmembrane</keyword>
<feature type="region of interest" description="Disordered" evidence="1">
    <location>
        <begin position="209"/>
        <end position="230"/>
    </location>
</feature>